<evidence type="ECO:0000256" key="11">
    <source>
        <dbReference type="ARBA" id="ARBA00022801"/>
    </source>
</evidence>
<feature type="domain" description="Peptidase C80" evidence="20">
    <location>
        <begin position="122"/>
        <end position="295"/>
    </location>
</feature>
<keyword evidence="17" id="KW-0446">Lipid-binding</keyword>
<evidence type="ECO:0000256" key="4">
    <source>
        <dbReference type="ARBA" id="ARBA00004613"/>
    </source>
</evidence>
<evidence type="ECO:0000256" key="17">
    <source>
        <dbReference type="ARBA" id="ARBA00023121"/>
    </source>
</evidence>
<evidence type="ECO:0000256" key="13">
    <source>
        <dbReference type="ARBA" id="ARBA00022813"/>
    </source>
</evidence>
<evidence type="ECO:0000256" key="6">
    <source>
        <dbReference type="ARBA" id="ARBA00022656"/>
    </source>
</evidence>
<dbReference type="Gene3D" id="3.40.50.11050">
    <property type="match status" value="1"/>
</dbReference>
<dbReference type="GeneID" id="116225027"/>
<keyword evidence="18" id="KW-0472">Membrane</keyword>
<evidence type="ECO:0000256" key="15">
    <source>
        <dbReference type="ARBA" id="ARBA00022870"/>
    </source>
</evidence>
<feature type="chain" id="PRO_5044652969" evidence="19">
    <location>
        <begin position="26"/>
        <end position="666"/>
    </location>
</feature>
<evidence type="ECO:0000259" key="20">
    <source>
        <dbReference type="PROSITE" id="PS51771"/>
    </source>
</evidence>
<evidence type="ECO:0000256" key="7">
    <source>
        <dbReference type="ARBA" id="ARBA00022670"/>
    </source>
</evidence>
<dbReference type="GO" id="GO:0046872">
    <property type="term" value="F:metal ion binding"/>
    <property type="evidence" value="ECO:0007669"/>
    <property type="project" value="UniProtKB-KW"/>
</dbReference>
<dbReference type="RefSeq" id="XP_042566680.1">
    <property type="nucleotide sequence ID" value="XM_042710746.1"/>
</dbReference>
<dbReference type="InterPro" id="IPR038383">
    <property type="entry name" value="CPD_dom_sf"/>
</dbReference>
<keyword evidence="19" id="KW-0732">Signal</keyword>
<dbReference type="GO" id="GO:0090729">
    <property type="term" value="F:toxin activity"/>
    <property type="evidence" value="ECO:0007669"/>
    <property type="project" value="UniProtKB-KW"/>
</dbReference>
<accession>A0A6P8GV31</accession>
<dbReference type="GO" id="GO:0008289">
    <property type="term" value="F:lipid binding"/>
    <property type="evidence" value="ECO:0007669"/>
    <property type="project" value="UniProtKB-KW"/>
</dbReference>
<keyword evidence="21" id="KW-1185">Reference proteome</keyword>
<gene>
    <name evidence="22 23" type="primary">LOC116225027</name>
</gene>
<dbReference type="Proteomes" id="UP000515152">
    <property type="component" value="Chromosome 19"/>
</dbReference>
<evidence type="ECO:0000313" key="23">
    <source>
        <dbReference type="RefSeq" id="XP_042566680.1"/>
    </source>
</evidence>
<keyword evidence="5" id="KW-0964">Secreted</keyword>
<evidence type="ECO:0000256" key="3">
    <source>
        <dbReference type="ARBA" id="ARBA00004551"/>
    </source>
</evidence>
<keyword evidence="12" id="KW-0788">Thiol protease</keyword>
<evidence type="ECO:0000256" key="12">
    <source>
        <dbReference type="ARBA" id="ARBA00022807"/>
    </source>
</evidence>
<evidence type="ECO:0000256" key="5">
    <source>
        <dbReference type="ARBA" id="ARBA00022525"/>
    </source>
</evidence>
<dbReference type="PROSITE" id="PS51771">
    <property type="entry name" value="CGT_MARTX_CPD"/>
    <property type="match status" value="1"/>
</dbReference>
<evidence type="ECO:0000256" key="19">
    <source>
        <dbReference type="SAM" id="SignalP"/>
    </source>
</evidence>
<name>A0A6P8GV31_CLUHA</name>
<evidence type="ECO:0000256" key="10">
    <source>
        <dbReference type="ARBA" id="ARBA00022737"/>
    </source>
</evidence>
<dbReference type="GO" id="GO:0016740">
    <property type="term" value="F:transferase activity"/>
    <property type="evidence" value="ECO:0007669"/>
    <property type="project" value="UniProtKB-KW"/>
</dbReference>
<keyword evidence="13" id="KW-0068">Autocatalytic cleavage</keyword>
<dbReference type="Pfam" id="PF11713">
    <property type="entry name" value="Peptidase_C80"/>
    <property type="match status" value="1"/>
</dbReference>
<evidence type="ECO:0000256" key="9">
    <source>
        <dbReference type="ARBA" id="ARBA00022723"/>
    </source>
</evidence>
<evidence type="ECO:0000256" key="8">
    <source>
        <dbReference type="ARBA" id="ARBA00022679"/>
    </source>
</evidence>
<evidence type="ECO:0000256" key="2">
    <source>
        <dbReference type="ARBA" id="ARBA00004340"/>
    </source>
</evidence>
<evidence type="ECO:0000313" key="22">
    <source>
        <dbReference type="RefSeq" id="XP_031442368.1"/>
    </source>
</evidence>
<keyword evidence="6" id="KW-0800">Toxin</keyword>
<evidence type="ECO:0000256" key="16">
    <source>
        <dbReference type="ARBA" id="ARBA00023026"/>
    </source>
</evidence>
<dbReference type="CDD" id="cd20500">
    <property type="entry name" value="Peptidase_C80"/>
    <property type="match status" value="1"/>
</dbReference>
<dbReference type="RefSeq" id="XP_031442368.1">
    <property type="nucleotide sequence ID" value="XM_031586508.1"/>
</dbReference>
<sequence>MKTQLFLPLFFSCSTWVLHNQLVLAGTVNLKTWTLNLKHPASLWPQPQNPRLSPASWTFGPSRTKPDGCERQETIHNLGFCVHARHVPLQNSPGCQSDSTNNIPLHNDIFNSKEGSFTVNLTIKYDYTTKFDHQNIVVLEPDQVVMEAAHFLFNKHPIESTLLNYHKGSLQAIRGPVVRLTGRSHVVMVGHGIRGHDDAVQLGGHGPEEIAKLVASMNLEDGRIRMISIVGCYLGKELRFAKHLLQTLRLLGVETELYLFTSAVSVTPTGEQLTVEERVWRHKDSSKTIFAKLDLRGNLLTRQEGDTRGQVVPNYRGHSLYLSYLEWPTEPQMFVPAEFRKKYTYIECLEGLTWSLFYEEHGNRRAQDFTPGSLEAVWVNDTLAPATTDFTIKHINTILDLVCEIRFNAMEDVNESVYYVLNNYIYKLHRRTLHTALVGIFTNPKEKNKVQKFLTAFEVQKESYTLQELRQGLVASQFVTFCRQTFQLRHCERNCDLWGRYFMTAVFSASVRNFRTFSLFLVTTIACEVSRSQGSDEDSICSAFVGDDYPMGANGPELSHRGFYGGTVTDAATVRDAGTDKRDKLKWLDEMVAKENSLYKRSTALMSDIDHDQDTELDIFAKVKVMNSYVFSSFIEFFRGTEEGRRLKRGCISAPNYDKTKESSRF</sequence>
<protein>
    <submittedName>
        <fullName evidence="22 23">Uncharacterized protein LOC116225027</fullName>
    </submittedName>
</protein>
<keyword evidence="16" id="KW-0843">Virulence</keyword>
<dbReference type="GO" id="GO:0008234">
    <property type="term" value="F:cysteine-type peptidase activity"/>
    <property type="evidence" value="ECO:0007669"/>
    <property type="project" value="UniProtKB-KW"/>
</dbReference>
<keyword evidence="9" id="KW-0479">Metal-binding</keyword>
<organism evidence="21 22">
    <name type="scientific">Clupea harengus</name>
    <name type="common">Atlantic herring</name>
    <dbReference type="NCBI Taxonomy" id="7950"/>
    <lineage>
        <taxon>Eukaryota</taxon>
        <taxon>Metazoa</taxon>
        <taxon>Chordata</taxon>
        <taxon>Craniata</taxon>
        <taxon>Vertebrata</taxon>
        <taxon>Euteleostomi</taxon>
        <taxon>Actinopterygii</taxon>
        <taxon>Neopterygii</taxon>
        <taxon>Teleostei</taxon>
        <taxon>Clupei</taxon>
        <taxon>Clupeiformes</taxon>
        <taxon>Clupeoidei</taxon>
        <taxon>Clupeidae</taxon>
        <taxon>Clupea</taxon>
    </lineage>
</organism>
<evidence type="ECO:0000313" key="21">
    <source>
        <dbReference type="Proteomes" id="UP000515152"/>
    </source>
</evidence>
<comment type="cofactor">
    <cofactor evidence="1">
        <name>Mg(2+)</name>
        <dbReference type="ChEBI" id="CHEBI:18420"/>
    </cofactor>
</comment>
<keyword evidence="10" id="KW-0677">Repeat</keyword>
<reference evidence="22 23" key="1">
    <citation type="submission" date="2025-04" db="UniProtKB">
        <authorList>
            <consortium name="RefSeq"/>
        </authorList>
    </citation>
    <scope>IDENTIFICATION</scope>
</reference>
<keyword evidence="14" id="KW-0460">Magnesium</keyword>
<comment type="subcellular location">
    <subcellularLocation>
        <location evidence="2">Host cell</location>
    </subcellularLocation>
    <subcellularLocation>
        <location evidence="3">Host membrane</location>
    </subcellularLocation>
    <subcellularLocation>
        <location evidence="4">Secreted</location>
    </subcellularLocation>
</comment>
<evidence type="ECO:0000256" key="18">
    <source>
        <dbReference type="ARBA" id="ARBA00023136"/>
    </source>
</evidence>
<dbReference type="GO" id="GO:0006508">
    <property type="term" value="P:proteolysis"/>
    <property type="evidence" value="ECO:0007669"/>
    <property type="project" value="UniProtKB-KW"/>
</dbReference>
<dbReference type="KEGG" id="char:116225027"/>
<dbReference type="InterPro" id="IPR020974">
    <property type="entry name" value="CPD_dom"/>
</dbReference>
<keyword evidence="11" id="KW-0378">Hydrolase</keyword>
<evidence type="ECO:0000256" key="14">
    <source>
        <dbReference type="ARBA" id="ARBA00022842"/>
    </source>
</evidence>
<dbReference type="OrthoDB" id="8942336at2759"/>
<keyword evidence="15" id="KW-1043">Host membrane</keyword>
<dbReference type="GO" id="GO:0005576">
    <property type="term" value="C:extracellular region"/>
    <property type="evidence" value="ECO:0007669"/>
    <property type="project" value="UniProtKB-SubCell"/>
</dbReference>
<evidence type="ECO:0000256" key="1">
    <source>
        <dbReference type="ARBA" id="ARBA00001946"/>
    </source>
</evidence>
<keyword evidence="7" id="KW-0645">Protease</keyword>
<feature type="signal peptide" evidence="19">
    <location>
        <begin position="1"/>
        <end position="25"/>
    </location>
</feature>
<proteinExistence type="predicted"/>
<keyword evidence="8" id="KW-0808">Transferase</keyword>
<dbReference type="AlphaFoldDB" id="A0A6P8GV31"/>
<dbReference type="GO" id="GO:0043657">
    <property type="term" value="C:host cell"/>
    <property type="evidence" value="ECO:0007669"/>
    <property type="project" value="UniProtKB-SubCell"/>
</dbReference>